<protein>
    <submittedName>
        <fullName evidence="1">Uncharacterized protein</fullName>
    </submittedName>
</protein>
<reference evidence="1 2" key="1">
    <citation type="journal article" date="2024" name="Ann. Entomol. Soc. Am.">
        <title>Genomic analyses of the southern and eastern yellowjacket wasps (Hymenoptera: Vespidae) reveal evolutionary signatures of social life.</title>
        <authorList>
            <person name="Catto M.A."/>
            <person name="Caine P.B."/>
            <person name="Orr S.E."/>
            <person name="Hunt B.G."/>
            <person name="Goodisman M.A.D."/>
        </authorList>
    </citation>
    <scope>NUCLEOTIDE SEQUENCE [LARGE SCALE GENOMIC DNA]</scope>
    <source>
        <strain evidence="1">233</strain>
        <tissue evidence="1">Head and thorax</tissue>
    </source>
</reference>
<comment type="caution">
    <text evidence="1">The sequence shown here is derived from an EMBL/GenBank/DDBJ whole genome shotgun (WGS) entry which is preliminary data.</text>
</comment>
<keyword evidence="2" id="KW-1185">Reference proteome</keyword>
<dbReference type="EMBL" id="JAUDFV010000154">
    <property type="protein sequence ID" value="KAL2715837.1"/>
    <property type="molecule type" value="Genomic_DNA"/>
</dbReference>
<dbReference type="Proteomes" id="UP001607302">
    <property type="component" value="Unassembled WGS sequence"/>
</dbReference>
<proteinExistence type="predicted"/>
<dbReference type="AlphaFoldDB" id="A0ABD2A677"/>
<evidence type="ECO:0000313" key="1">
    <source>
        <dbReference type="EMBL" id="KAL2715837.1"/>
    </source>
</evidence>
<evidence type="ECO:0000313" key="2">
    <source>
        <dbReference type="Proteomes" id="UP001607302"/>
    </source>
</evidence>
<sequence>MQKKSITHENEMRNRNIVHEDACTQRYELCKKGPTKRMYPLFILPTLLRWVCRGHNIHLFRYTFCSFKQQDMDLHMQTRKEISVLQNVLIRKRLILYNDGGFDIYIITFMPACERARELTPGSLEETLVLSKNKNNAVHHTIN</sequence>
<organism evidence="1 2">
    <name type="scientific">Vespula squamosa</name>
    <name type="common">Southern yellow jacket</name>
    <name type="synonym">Wasp</name>
    <dbReference type="NCBI Taxonomy" id="30214"/>
    <lineage>
        <taxon>Eukaryota</taxon>
        <taxon>Metazoa</taxon>
        <taxon>Ecdysozoa</taxon>
        <taxon>Arthropoda</taxon>
        <taxon>Hexapoda</taxon>
        <taxon>Insecta</taxon>
        <taxon>Pterygota</taxon>
        <taxon>Neoptera</taxon>
        <taxon>Endopterygota</taxon>
        <taxon>Hymenoptera</taxon>
        <taxon>Apocrita</taxon>
        <taxon>Aculeata</taxon>
        <taxon>Vespoidea</taxon>
        <taxon>Vespidae</taxon>
        <taxon>Vespinae</taxon>
        <taxon>Vespula</taxon>
    </lineage>
</organism>
<name>A0ABD2A677_VESSQ</name>
<gene>
    <name evidence="1" type="ORF">V1478_013513</name>
</gene>
<accession>A0ABD2A677</accession>